<dbReference type="AlphaFoldDB" id="M3H268"/>
<reference evidence="1 2" key="1">
    <citation type="submission" date="2013-01" db="EMBL/GenBank/DDBJ databases">
        <authorList>
            <person name="Harkins D.M."/>
            <person name="Durkin A.S."/>
            <person name="Brinkac L.M."/>
            <person name="Haft D.H."/>
            <person name="Selengut J.D."/>
            <person name="Sanka R."/>
            <person name="DePew J."/>
            <person name="Purushe J."/>
            <person name="Tulsiani S.M."/>
            <person name="Graham G.C."/>
            <person name="Burns M.-A."/>
            <person name="Dohnt M.F."/>
            <person name="Smythe L.D."/>
            <person name="McKay D.B."/>
            <person name="Craig S.B."/>
            <person name="Vinetz J.M."/>
            <person name="Sutton G.G."/>
            <person name="Nierman W.C."/>
            <person name="Fouts D.E."/>
        </authorList>
    </citation>
    <scope>NUCLEOTIDE SEQUENCE [LARGE SCALE GENOMIC DNA]</scope>
    <source>
        <strain evidence="1 2">LT2116</strain>
    </source>
</reference>
<dbReference type="Proteomes" id="UP000011770">
    <property type="component" value="Unassembled WGS sequence"/>
</dbReference>
<protein>
    <submittedName>
        <fullName evidence="1">Uncharacterized protein</fullName>
    </submittedName>
</protein>
<sequence>MDFRENPESLLGKIVIESQSYYNEVVEERNCGNSYVFYKTFCIEILLLELFLKFWKVSF</sequence>
<proteinExistence type="predicted"/>
<name>M3H268_9LEPT</name>
<organism evidence="1 2">
    <name type="scientific">Leptospira weilii serovar Topaz str. LT2116</name>
    <dbReference type="NCBI Taxonomy" id="1088540"/>
    <lineage>
        <taxon>Bacteria</taxon>
        <taxon>Pseudomonadati</taxon>
        <taxon>Spirochaetota</taxon>
        <taxon>Spirochaetia</taxon>
        <taxon>Leptospirales</taxon>
        <taxon>Leptospiraceae</taxon>
        <taxon>Leptospira</taxon>
    </lineage>
</organism>
<dbReference type="EMBL" id="AHOR02000014">
    <property type="protein sequence ID" value="EMF83211.1"/>
    <property type="molecule type" value="Genomic_DNA"/>
</dbReference>
<evidence type="ECO:0000313" key="2">
    <source>
        <dbReference type="Proteomes" id="UP000011770"/>
    </source>
</evidence>
<accession>M3H268</accession>
<gene>
    <name evidence="1" type="ORF">LEP1GSC188_4531</name>
</gene>
<comment type="caution">
    <text evidence="1">The sequence shown here is derived from an EMBL/GenBank/DDBJ whole genome shotgun (WGS) entry which is preliminary data.</text>
</comment>
<evidence type="ECO:0000313" key="1">
    <source>
        <dbReference type="EMBL" id="EMF83211.1"/>
    </source>
</evidence>